<organism evidence="1 2">
    <name type="scientific">Sporosarcina ureae</name>
    <dbReference type="NCBI Taxonomy" id="1571"/>
    <lineage>
        <taxon>Bacteria</taxon>
        <taxon>Bacillati</taxon>
        <taxon>Bacillota</taxon>
        <taxon>Bacilli</taxon>
        <taxon>Bacillales</taxon>
        <taxon>Caryophanaceae</taxon>
        <taxon>Sporosarcina</taxon>
    </lineage>
</organism>
<keyword evidence="2" id="KW-1185">Reference proteome</keyword>
<evidence type="ECO:0008006" key="3">
    <source>
        <dbReference type="Google" id="ProtNLM"/>
    </source>
</evidence>
<gene>
    <name evidence="1" type="ORF">SporoS204_07465</name>
</gene>
<dbReference type="Proteomes" id="UP000192486">
    <property type="component" value="Chromosome"/>
</dbReference>
<accession>A0ABM6JV50</accession>
<evidence type="ECO:0000313" key="1">
    <source>
        <dbReference type="EMBL" id="ARF13996.1"/>
    </source>
</evidence>
<dbReference type="EMBL" id="CP015108">
    <property type="protein sequence ID" value="ARF13996.1"/>
    <property type="molecule type" value="Genomic_DNA"/>
</dbReference>
<proteinExistence type="predicted"/>
<reference evidence="1 2" key="1">
    <citation type="submission" date="2016-04" db="EMBL/GenBank/DDBJ databases">
        <title>Comparative Genomics and Epigenetics of Sporosarcina ureae.</title>
        <authorList>
            <person name="Oliver A.S."/>
            <person name="Cooper K.K."/>
        </authorList>
    </citation>
    <scope>NUCLEOTIDE SEQUENCE [LARGE SCALE GENOMIC DNA]</scope>
    <source>
        <strain evidence="1 2">S204</strain>
    </source>
</reference>
<name>A0ABM6JV50_SPOUR</name>
<evidence type="ECO:0000313" key="2">
    <source>
        <dbReference type="Proteomes" id="UP000192486"/>
    </source>
</evidence>
<sequence length="152" mass="17230">MLIMTSFLLLSACSEENQANYSPTPEAALEDLIQSEGIKGSIDLITTTDGTEILVVEQDKNKYFVGEWLEDKKGYTANRISANVAMELGGSWELKTNSKHTYTIYFEKEQEDQNFYPLSNEDYYISLVEGHQVTKEDSDTTNAIHDIRTVKD</sequence>
<protein>
    <recommendedName>
        <fullName evidence="3">Lipoprotein</fullName>
    </recommendedName>
</protein>